<sequence>MLTLAIDAATKGNPGPSGAGIIISGDGYNIQISQVLPDLTNHQAEFAAAKLGFQALLARNLAPNTICLITDSKLVFQSLEKRYAKHYETQVEDILTLEQQFQLVFHKWRPDHQNKGPHQLAQNALFKQLNTKK</sequence>
<dbReference type="CDD" id="cd09279">
    <property type="entry name" value="RNase_HI_like"/>
    <property type="match status" value="1"/>
</dbReference>
<dbReference type="Proteomes" id="UP000078582">
    <property type="component" value="Chromosome"/>
</dbReference>
<dbReference type="EMBL" id="CP014873">
    <property type="protein sequence ID" value="ANK62926.1"/>
    <property type="molecule type" value="Genomic_DNA"/>
</dbReference>
<dbReference type="KEGG" id="lbt:AYR52_04190"/>
<reference evidence="1 2" key="1">
    <citation type="submission" date="2016-03" db="EMBL/GenBank/DDBJ databases">
        <title>Pediococcus and Lactobacillus from brewery environment - whole genome sequencing and assembly.</title>
        <authorList>
            <person name="Behr J."/>
            <person name="Geissler A.J."/>
            <person name="Vogel R.F."/>
        </authorList>
    </citation>
    <scope>NUCLEOTIDE SEQUENCE [LARGE SCALE GENOMIC DNA]</scope>
    <source>
        <strain evidence="1 2">TMW 1.1989</strain>
    </source>
</reference>
<dbReference type="GO" id="GO:0004523">
    <property type="term" value="F:RNA-DNA hybrid ribonuclease activity"/>
    <property type="evidence" value="ECO:0007669"/>
    <property type="project" value="InterPro"/>
</dbReference>
<dbReference type="GeneID" id="42982436"/>
<organism evidence="1 2">
    <name type="scientific">Loigolactobacillus backii</name>
    <dbReference type="NCBI Taxonomy" id="375175"/>
    <lineage>
        <taxon>Bacteria</taxon>
        <taxon>Bacillati</taxon>
        <taxon>Bacillota</taxon>
        <taxon>Bacilli</taxon>
        <taxon>Lactobacillales</taxon>
        <taxon>Lactobacillaceae</taxon>
        <taxon>Loigolactobacillus</taxon>
    </lineage>
</organism>
<accession>A0A192H4M3</accession>
<name>A0A192H4M3_9LACO</name>
<gene>
    <name evidence="1" type="ORF">AYR53_09225</name>
</gene>
<dbReference type="Pfam" id="PF00075">
    <property type="entry name" value="RNase_H"/>
    <property type="match status" value="1"/>
</dbReference>
<dbReference type="RefSeq" id="WP_068224256.1">
    <property type="nucleotide sequence ID" value="NZ_CP014623.1"/>
</dbReference>
<evidence type="ECO:0000313" key="2">
    <source>
        <dbReference type="Proteomes" id="UP000078582"/>
    </source>
</evidence>
<dbReference type="OrthoDB" id="7845843at2"/>
<dbReference type="Gene3D" id="3.30.420.10">
    <property type="entry name" value="Ribonuclease H-like superfamily/Ribonuclease H"/>
    <property type="match status" value="1"/>
</dbReference>
<dbReference type="InterPro" id="IPR036397">
    <property type="entry name" value="RNaseH_sf"/>
</dbReference>
<keyword evidence="2" id="KW-1185">Reference proteome</keyword>
<dbReference type="PROSITE" id="PS50879">
    <property type="entry name" value="RNASE_H_1"/>
    <property type="match status" value="1"/>
</dbReference>
<dbReference type="SUPFAM" id="SSF53098">
    <property type="entry name" value="Ribonuclease H-like"/>
    <property type="match status" value="1"/>
</dbReference>
<dbReference type="AlphaFoldDB" id="A0A192H4M3"/>
<evidence type="ECO:0000313" key="1">
    <source>
        <dbReference type="EMBL" id="ANK62926.1"/>
    </source>
</evidence>
<dbReference type="InterPro" id="IPR012337">
    <property type="entry name" value="RNaseH-like_sf"/>
</dbReference>
<proteinExistence type="predicted"/>
<dbReference type="GO" id="GO:0003676">
    <property type="term" value="F:nucleic acid binding"/>
    <property type="evidence" value="ECO:0007669"/>
    <property type="project" value="InterPro"/>
</dbReference>
<dbReference type="InterPro" id="IPR002156">
    <property type="entry name" value="RNaseH_domain"/>
</dbReference>
<dbReference type="STRING" id="375175.AYR53_09225"/>
<protein>
    <submittedName>
        <fullName evidence="1">Ribonuclease HI</fullName>
    </submittedName>
</protein>